<name>A0ABR9BA03_9RHOO</name>
<evidence type="ECO:0000313" key="1">
    <source>
        <dbReference type="EMBL" id="MBD8503174.1"/>
    </source>
</evidence>
<keyword evidence="2" id="KW-1185">Reference proteome</keyword>
<proteinExistence type="predicted"/>
<reference evidence="2" key="1">
    <citation type="submission" date="2023-07" db="EMBL/GenBank/DDBJ databases">
        <title>Thauera sp. CAU 1555 isolated from sand of Yaerae Beach.</title>
        <authorList>
            <person name="Kim W."/>
        </authorList>
    </citation>
    <scope>NUCLEOTIDE SEQUENCE [LARGE SCALE GENOMIC DNA]</scope>
    <source>
        <strain evidence="2">CAU 1555</strain>
    </source>
</reference>
<sequence length="66" mass="7386">MCFFDSPVAPCEKVHEMVLLDETQQECAYEHDCPPGRECPLAGRFTEVSGIDPEHAEQFATTHHAP</sequence>
<dbReference type="Proteomes" id="UP000603602">
    <property type="component" value="Unassembled WGS sequence"/>
</dbReference>
<protein>
    <submittedName>
        <fullName evidence="1">Uncharacterized protein</fullName>
    </submittedName>
</protein>
<evidence type="ECO:0000313" key="2">
    <source>
        <dbReference type="Proteomes" id="UP000603602"/>
    </source>
</evidence>
<gene>
    <name evidence="1" type="ORF">IFO67_09815</name>
</gene>
<dbReference type="RefSeq" id="WP_187718030.1">
    <property type="nucleotide sequence ID" value="NZ_JACTAH010000002.1"/>
</dbReference>
<accession>A0ABR9BA03</accession>
<dbReference type="EMBL" id="JACYTO010000002">
    <property type="protein sequence ID" value="MBD8503174.1"/>
    <property type="molecule type" value="Genomic_DNA"/>
</dbReference>
<comment type="caution">
    <text evidence="1">The sequence shown here is derived from an EMBL/GenBank/DDBJ whole genome shotgun (WGS) entry which is preliminary data.</text>
</comment>
<organism evidence="1 2">
    <name type="scientific">Thauera sedimentorum</name>
    <dbReference type="NCBI Taxonomy" id="2767595"/>
    <lineage>
        <taxon>Bacteria</taxon>
        <taxon>Pseudomonadati</taxon>
        <taxon>Pseudomonadota</taxon>
        <taxon>Betaproteobacteria</taxon>
        <taxon>Rhodocyclales</taxon>
        <taxon>Zoogloeaceae</taxon>
        <taxon>Thauera</taxon>
    </lineage>
</organism>